<evidence type="ECO:0000256" key="7">
    <source>
        <dbReference type="ARBA" id="ARBA00022917"/>
    </source>
</evidence>
<evidence type="ECO:0000256" key="2">
    <source>
        <dbReference type="ARBA" id="ARBA00005532"/>
    </source>
</evidence>
<evidence type="ECO:0000256" key="10">
    <source>
        <dbReference type="ARBA" id="ARBA00065253"/>
    </source>
</evidence>
<feature type="region of interest" description="Disordered" evidence="14">
    <location>
        <begin position="97"/>
        <end position="126"/>
    </location>
</feature>
<dbReference type="SUPFAM" id="SSF50249">
    <property type="entry name" value="Nucleic acid-binding proteins"/>
    <property type="match status" value="2"/>
</dbReference>
<feature type="compositionally biased region" description="Basic and acidic residues" evidence="14">
    <location>
        <begin position="1020"/>
        <end position="1029"/>
    </location>
</feature>
<dbReference type="InterPro" id="IPR009060">
    <property type="entry name" value="UBA-like_sf"/>
</dbReference>
<feature type="region of interest" description="Disordered" evidence="14">
    <location>
        <begin position="1001"/>
        <end position="1032"/>
    </location>
</feature>
<dbReference type="OMA" id="MQVAAYP"/>
<evidence type="ECO:0000313" key="16">
    <source>
        <dbReference type="EMBL" id="GAQ84335.1"/>
    </source>
</evidence>
<dbReference type="Gene3D" id="1.10.286.20">
    <property type="match status" value="2"/>
</dbReference>
<evidence type="ECO:0000256" key="14">
    <source>
        <dbReference type="SAM" id="MobiDB-lite"/>
    </source>
</evidence>
<dbReference type="FunFam" id="1.10.286.20:FF:000001">
    <property type="entry name" value="Elongation factor Ts"/>
    <property type="match status" value="2"/>
</dbReference>
<organism evidence="16 17">
    <name type="scientific">Klebsormidium nitens</name>
    <name type="common">Green alga</name>
    <name type="synonym">Ulothrix nitens</name>
    <dbReference type="NCBI Taxonomy" id="105231"/>
    <lineage>
        <taxon>Eukaryota</taxon>
        <taxon>Viridiplantae</taxon>
        <taxon>Streptophyta</taxon>
        <taxon>Klebsormidiophyceae</taxon>
        <taxon>Klebsormidiales</taxon>
        <taxon>Klebsormidiaceae</taxon>
        <taxon>Klebsormidium</taxon>
    </lineage>
</organism>
<dbReference type="CDD" id="cd14275">
    <property type="entry name" value="UBA_EF-Ts"/>
    <property type="match status" value="2"/>
</dbReference>
<feature type="region of interest" description="Disordered" evidence="14">
    <location>
        <begin position="208"/>
        <end position="269"/>
    </location>
</feature>
<evidence type="ECO:0000256" key="6">
    <source>
        <dbReference type="ARBA" id="ARBA00022768"/>
    </source>
</evidence>
<evidence type="ECO:0000256" key="8">
    <source>
        <dbReference type="ARBA" id="ARBA00025453"/>
    </source>
</evidence>
<dbReference type="InterPro" id="IPR001816">
    <property type="entry name" value="Transl_elong_EFTs/EF1B"/>
</dbReference>
<comment type="similarity">
    <text evidence="2 12 13">Belongs to the EF-Ts family.</text>
</comment>
<comment type="subcellular location">
    <subcellularLocation>
        <location evidence="12">Mitochondrion</location>
    </subcellularLocation>
    <subcellularLocation>
        <location evidence="1">Plastid</location>
        <location evidence="1">Chloroplast</location>
    </subcellularLocation>
</comment>
<dbReference type="InterPro" id="IPR014039">
    <property type="entry name" value="Transl_elong_EFTs/EF1B_dimer"/>
</dbReference>
<evidence type="ECO:0000256" key="9">
    <source>
        <dbReference type="ARBA" id="ARBA00063456"/>
    </source>
</evidence>
<dbReference type="SUPFAM" id="SSF58113">
    <property type="entry name" value="Apolipoprotein A-I"/>
    <property type="match status" value="2"/>
</dbReference>
<dbReference type="SMART" id="SM00316">
    <property type="entry name" value="S1"/>
    <property type="match status" value="2"/>
</dbReference>
<comment type="subunit">
    <text evidence="9">Associates transiently with chloroplast polysomes.</text>
</comment>
<sequence>MASVTTVSGVTHACVSLCSAQAHSNVSARQRIPKPAALSKCQLLRPCRPSVKLLSGVRLSSGSPFSRSGRSFTTSVSATVAEGETVVEEATAEDEIVAEEDADAAPEPAAPDAEGGEAKPAARRPFKNRRKITVKIEDLQPGQTVPGKVRSIQSYGCFVDIGAFTDGLIHISELADQFVENVGDLVEAGQEVQARILEVDVAKGRISLSMRTPREERPEPAEGAGAPRAERGAGPRPQRGGDQRPRRAVAGGRGGSDKPSHGIRKGQKFEGTVTSIAPFGAFLELKDGVEGLLHASEIGEGSERVEVAEHLEMGQKVNVTVLSVTKDRISLTTKERVDTDDINVKLNQGAEFGTDGITNPFEAAFKKSNLVLDKLPGAEELAKTKKPEPVAAASDEIKTETQEIQKAGLFSGKKVDDAPAPAAEKPEEADADDSSNAGAAEAVQETVEDVVDDAKDAAQAVTEGVEPIADEVADVAKPVVEKAEEVAEPVAEKVEEVVEPVAEKVEEVVEPAAEKVKEAAEPVIEKVEEVVEPVAEKVEEAAEPVIEKVEEVVEPVAEKVKEAAEPVIEKVEEVVEPVAEKVEEVAEPVIEKVKEVAEPVIEKVEEVAEPVAEKVEPIVEEVKETVTNAADTVGEKAEPLVENAKETVTEAVEPVAEKVEPAVEEAKETVTGASDNVGDQLGAIQTGGIGDVVGPVAEAVENVVDSVKEAAEPVVEKVEEVIESVKDAVAPAAEETKEAAPAVEAAKEDAPSLAEQVKEAADAGVAAVTGVVDQVTSATEEAPAAKEEKPKEAGGISAVLVKALREETGSGMMDCKKALAEANGDIDQARDILRKKGLASADKKSARVAAEGAIGSYIHDSRIGVLLELNCETDFVSRGDTFKELLEDLAMQVAACPQVEFVSVDEVPADVVAKEREIEAGKEDLASKPEAIREKMVDGRINKRLGELALLEQPFIKDDKLKVKDLIKATVAKIGENIQIRRFERYNLGEGLTKKTSNLAAEVAEQTQKKEAAPAPAPAAEEKKEEAPAEAKPAVAVSASAVKELRAETGAGMMDCKKALAECDNDVEKARELLRKKGLASAEKKSSRLAAEGAIGSYIHDGRIGVLVEVNCETDFVARGDKFKELLEDVAMQVAACPQVTVVSPDDVPAEIVAKEREIELGKEDLASKPEAIREKIVDGRMAKRVNELALLEQPYIRDDKQKLRDVIQAAVATIGENIQVRRFVRFNLGEGIEKKSVDFAAEVAAQTGKA</sequence>
<dbReference type="AlphaFoldDB" id="A0A1Y1I097"/>
<dbReference type="PROSITE" id="PS01127">
    <property type="entry name" value="EF_TS_2"/>
    <property type="match status" value="2"/>
</dbReference>
<reference evidence="16 17" key="1">
    <citation type="journal article" date="2014" name="Nat. Commun.">
        <title>Klebsormidium flaccidum genome reveals primary factors for plant terrestrial adaptation.</title>
        <authorList>
            <person name="Hori K."/>
            <person name="Maruyama F."/>
            <person name="Fujisawa T."/>
            <person name="Togashi T."/>
            <person name="Yamamoto N."/>
            <person name="Seo M."/>
            <person name="Sato S."/>
            <person name="Yamada T."/>
            <person name="Mori H."/>
            <person name="Tajima N."/>
            <person name="Moriyama T."/>
            <person name="Ikeuchi M."/>
            <person name="Watanabe M."/>
            <person name="Wada H."/>
            <person name="Kobayashi K."/>
            <person name="Saito M."/>
            <person name="Masuda T."/>
            <person name="Sasaki-Sekimoto Y."/>
            <person name="Mashiguchi K."/>
            <person name="Awai K."/>
            <person name="Shimojima M."/>
            <person name="Masuda S."/>
            <person name="Iwai M."/>
            <person name="Nobusawa T."/>
            <person name="Narise T."/>
            <person name="Kondo S."/>
            <person name="Saito H."/>
            <person name="Sato R."/>
            <person name="Murakawa M."/>
            <person name="Ihara Y."/>
            <person name="Oshima-Yamada Y."/>
            <person name="Ohtaka K."/>
            <person name="Satoh M."/>
            <person name="Sonobe K."/>
            <person name="Ishii M."/>
            <person name="Ohtani R."/>
            <person name="Kanamori-Sato M."/>
            <person name="Honoki R."/>
            <person name="Miyazaki D."/>
            <person name="Mochizuki H."/>
            <person name="Umetsu J."/>
            <person name="Higashi K."/>
            <person name="Shibata D."/>
            <person name="Kamiya Y."/>
            <person name="Sato N."/>
            <person name="Nakamura Y."/>
            <person name="Tabata S."/>
            <person name="Ida S."/>
            <person name="Kurokawa K."/>
            <person name="Ohta H."/>
        </authorList>
    </citation>
    <scope>NUCLEOTIDE SEQUENCE [LARGE SCALE GENOMIC DNA]</scope>
    <source>
        <strain evidence="16 17">NIES-2285</strain>
    </source>
</reference>
<comment type="function">
    <text evidence="8 12 13">Associates with the EF-Tu.GDP complex and induces the exchange of GDP to GTP. It remains bound to the aminoacyl-tRNA.EF-Tu.GTP complex up to the GTP hydrolysis stage on the ribosome.</text>
</comment>
<feature type="region of interest" description="Disordered" evidence="14">
    <location>
        <begin position="408"/>
        <end position="445"/>
    </location>
</feature>
<dbReference type="NCBIfam" id="TIGR00116">
    <property type="entry name" value="tsf"/>
    <property type="match status" value="3"/>
</dbReference>
<evidence type="ECO:0000313" key="17">
    <source>
        <dbReference type="Proteomes" id="UP000054558"/>
    </source>
</evidence>
<dbReference type="Gene3D" id="3.30.479.20">
    <property type="entry name" value="Elongation factor Ts, dimerisation domain"/>
    <property type="match status" value="2"/>
</dbReference>
<accession>A0A1Y1I097</accession>
<evidence type="ECO:0000256" key="11">
    <source>
        <dbReference type="ARBA" id="ARBA00065880"/>
    </source>
</evidence>
<evidence type="ECO:0000256" key="1">
    <source>
        <dbReference type="ARBA" id="ARBA00004229"/>
    </source>
</evidence>
<dbReference type="OrthoDB" id="277235at2759"/>
<dbReference type="FunFam" id="2.40.50.140:FF:000051">
    <property type="entry name" value="RNA-binding transcriptional accessory protein"/>
    <property type="match status" value="1"/>
</dbReference>
<dbReference type="Pfam" id="PF00889">
    <property type="entry name" value="EF_TS"/>
    <property type="match status" value="2"/>
</dbReference>
<dbReference type="SUPFAM" id="SSF46934">
    <property type="entry name" value="UBA-like"/>
    <property type="match status" value="2"/>
</dbReference>
<keyword evidence="17" id="KW-1185">Reference proteome</keyword>
<dbReference type="InterPro" id="IPR018101">
    <property type="entry name" value="Transl_elong_Ts_CS"/>
</dbReference>
<dbReference type="InterPro" id="IPR003029">
    <property type="entry name" value="S1_domain"/>
</dbReference>
<gene>
    <name evidence="12" type="primary">EFTS</name>
    <name evidence="16" type="ORF">KFL_001850100</name>
</gene>
<feature type="domain" description="S1 motif" evidence="15">
    <location>
        <begin position="142"/>
        <end position="211"/>
    </location>
</feature>
<dbReference type="InterPro" id="IPR012340">
    <property type="entry name" value="NA-bd_OB-fold"/>
</dbReference>
<dbReference type="PROSITE" id="PS01126">
    <property type="entry name" value="EF_TS_1"/>
    <property type="match status" value="2"/>
</dbReference>
<keyword evidence="4" id="KW-0934">Plastid</keyword>
<keyword evidence="6 12" id="KW-0251">Elongation factor</keyword>
<dbReference type="Gene3D" id="1.10.8.10">
    <property type="entry name" value="DNA helicase RuvA subunit, C-terminal domain"/>
    <property type="match status" value="2"/>
</dbReference>
<dbReference type="Proteomes" id="UP000054558">
    <property type="component" value="Unassembled WGS sequence"/>
</dbReference>
<proteinExistence type="inferred from homology"/>
<feature type="domain" description="S1 motif" evidence="15">
    <location>
        <begin position="266"/>
        <end position="334"/>
    </location>
</feature>
<keyword evidence="5" id="KW-0677">Repeat</keyword>
<name>A0A1Y1I097_KLENI</name>
<dbReference type="PANTHER" id="PTHR11741:SF10">
    <property type="entry name" value="POLYPROTEIN OF EF-TS, CHLOROPLASTIC"/>
    <property type="match status" value="1"/>
</dbReference>
<dbReference type="PROSITE" id="PS50126">
    <property type="entry name" value="S1"/>
    <property type="match status" value="2"/>
</dbReference>
<dbReference type="FunFam" id="1.10.8.10:FF:000001">
    <property type="entry name" value="Elongation factor Ts"/>
    <property type="match status" value="2"/>
</dbReference>
<keyword evidence="7 12" id="KW-0648">Protein biosynthesis</keyword>
<keyword evidence="12" id="KW-0496">Mitochondrion</keyword>
<comment type="subunit">
    <text evidence="10">Component of the chloroplast ribosome 70S subunit, and at low levels, present in polysomes.</text>
</comment>
<dbReference type="HAMAP" id="MF_00050">
    <property type="entry name" value="EF_Ts"/>
    <property type="match status" value="2"/>
</dbReference>
<dbReference type="GO" id="GO:0003746">
    <property type="term" value="F:translation elongation factor activity"/>
    <property type="evidence" value="ECO:0000318"/>
    <property type="project" value="GO_Central"/>
</dbReference>
<evidence type="ECO:0000256" key="12">
    <source>
        <dbReference type="HAMAP-Rule" id="MF_03135"/>
    </source>
</evidence>
<dbReference type="SUPFAM" id="SSF54713">
    <property type="entry name" value="Elongation factor Ts (EF-Ts), dimerisation domain"/>
    <property type="match status" value="2"/>
</dbReference>
<evidence type="ECO:0000256" key="5">
    <source>
        <dbReference type="ARBA" id="ARBA00022737"/>
    </source>
</evidence>
<dbReference type="STRING" id="105231.A0A1Y1I097"/>
<dbReference type="Pfam" id="PF00575">
    <property type="entry name" value="S1"/>
    <property type="match status" value="2"/>
</dbReference>
<protein>
    <recommendedName>
        <fullName evidence="12">Elongation factor Ts, mitochondrial</fullName>
        <shortName evidence="12">EF-Ts</shortName>
        <shortName evidence="12">EF-TsMt</shortName>
    </recommendedName>
</protein>
<dbReference type="EMBL" id="DF237134">
    <property type="protein sequence ID" value="GAQ84335.1"/>
    <property type="molecule type" value="Genomic_DNA"/>
</dbReference>
<comment type="subunit">
    <text evidence="11">Component of the chloroplast ribosome 30S and 70S subunits, as well as polysomes.</text>
</comment>
<dbReference type="GO" id="GO:0003729">
    <property type="term" value="F:mRNA binding"/>
    <property type="evidence" value="ECO:0007669"/>
    <property type="project" value="UniProtKB-ARBA"/>
</dbReference>
<keyword evidence="3" id="KW-0150">Chloroplast</keyword>
<dbReference type="Gene3D" id="1.20.120.20">
    <property type="entry name" value="Apolipoprotein"/>
    <property type="match status" value="3"/>
</dbReference>
<feature type="compositionally biased region" description="Basic and acidic residues" evidence="14">
    <location>
        <begin position="228"/>
        <end position="245"/>
    </location>
</feature>
<evidence type="ECO:0000259" key="15">
    <source>
        <dbReference type="PROSITE" id="PS50126"/>
    </source>
</evidence>
<dbReference type="Gene3D" id="2.40.50.140">
    <property type="entry name" value="Nucleic acid-binding proteins"/>
    <property type="match status" value="2"/>
</dbReference>
<evidence type="ECO:0000256" key="3">
    <source>
        <dbReference type="ARBA" id="ARBA00022528"/>
    </source>
</evidence>
<dbReference type="PANTHER" id="PTHR11741">
    <property type="entry name" value="ELONGATION FACTOR TS"/>
    <property type="match status" value="1"/>
</dbReference>
<dbReference type="GO" id="GO:0009507">
    <property type="term" value="C:chloroplast"/>
    <property type="evidence" value="ECO:0007669"/>
    <property type="project" value="UniProtKB-SubCell"/>
</dbReference>
<evidence type="ECO:0000256" key="4">
    <source>
        <dbReference type="ARBA" id="ARBA00022640"/>
    </source>
</evidence>
<dbReference type="GO" id="GO:0005739">
    <property type="term" value="C:mitochondrion"/>
    <property type="evidence" value="ECO:0007669"/>
    <property type="project" value="UniProtKB-SubCell"/>
</dbReference>
<evidence type="ECO:0000256" key="13">
    <source>
        <dbReference type="RuleBase" id="RU000642"/>
    </source>
</evidence>
<dbReference type="GO" id="GO:0070125">
    <property type="term" value="P:mitochondrial translational elongation"/>
    <property type="evidence" value="ECO:0000318"/>
    <property type="project" value="GO_Central"/>
</dbReference>
<dbReference type="InterPro" id="IPR036402">
    <property type="entry name" value="EF-Ts_dimer_sf"/>
</dbReference>